<protein>
    <submittedName>
        <fullName evidence="3">Predicted amidohydrolase</fullName>
    </submittedName>
</protein>
<evidence type="ECO:0000259" key="2">
    <source>
        <dbReference type="PROSITE" id="PS50263"/>
    </source>
</evidence>
<proteinExistence type="predicted"/>
<sequence length="323" mass="36212">MSTRRLTVAAAQMGPLQKAEGRDIAIARMVALMEKAARRGAEVVVFPELALTTFFPRWYHENLAEADHWYEHALPSNETASLFDAARRLNIGFHLGYAEKTPDGRRFNTAVYVHPNGEIVLKYRKVHLPGHAEYDPVRRVQHLEKRYFEPGDLGFPVVRAPLGAAGPVNIGMMICNDRRWPEAWRVLGLQQVELVMLGYNTPSLNMENRGFEAHHLRVAHSHLSIQAGCYQNACFGVGVAKAGTEDGHELFGHSIIVNPQGEIMAQATSWDDEVIVAECDLGMCELGRNTIFNFARHRRPEHYTRITAQVGSEAPPAWTPREG</sequence>
<organism evidence="3 4">
    <name type="scientific">Falsiroseomonas stagni DSM 19981</name>
    <dbReference type="NCBI Taxonomy" id="1123062"/>
    <lineage>
        <taxon>Bacteria</taxon>
        <taxon>Pseudomonadati</taxon>
        <taxon>Pseudomonadota</taxon>
        <taxon>Alphaproteobacteria</taxon>
        <taxon>Acetobacterales</taxon>
        <taxon>Roseomonadaceae</taxon>
        <taxon>Falsiroseomonas</taxon>
    </lineage>
</organism>
<dbReference type="Gene3D" id="3.60.110.10">
    <property type="entry name" value="Carbon-nitrogen hydrolase"/>
    <property type="match status" value="1"/>
</dbReference>
<evidence type="ECO:0000313" key="3">
    <source>
        <dbReference type="EMBL" id="SFK38568.1"/>
    </source>
</evidence>
<reference evidence="3 4" key="1">
    <citation type="submission" date="2016-10" db="EMBL/GenBank/DDBJ databases">
        <authorList>
            <person name="de Groot N.N."/>
        </authorList>
    </citation>
    <scope>NUCLEOTIDE SEQUENCE [LARGE SCALE GENOMIC DNA]</scope>
    <source>
        <strain evidence="3 4">DSM 19981</strain>
    </source>
</reference>
<dbReference type="PANTHER" id="PTHR43674">
    <property type="entry name" value="NITRILASE C965.09-RELATED"/>
    <property type="match status" value="1"/>
</dbReference>
<dbReference type="CDD" id="cd07569">
    <property type="entry name" value="DCase"/>
    <property type="match status" value="1"/>
</dbReference>
<dbReference type="Proteomes" id="UP000199473">
    <property type="component" value="Unassembled WGS sequence"/>
</dbReference>
<accession>A0A1I3Z3D3</accession>
<keyword evidence="1 3" id="KW-0378">Hydrolase</keyword>
<dbReference type="SUPFAM" id="SSF56317">
    <property type="entry name" value="Carbon-nitrogen hydrolase"/>
    <property type="match status" value="1"/>
</dbReference>
<dbReference type="RefSeq" id="WP_092957919.1">
    <property type="nucleotide sequence ID" value="NZ_FOSQ01000002.1"/>
</dbReference>
<dbReference type="OrthoDB" id="9803803at2"/>
<dbReference type="PANTHER" id="PTHR43674:SF12">
    <property type="entry name" value="NITRILASE C965.09-RELATED"/>
    <property type="match status" value="1"/>
</dbReference>
<name>A0A1I3Z3D3_9PROT</name>
<dbReference type="PROSITE" id="PS50263">
    <property type="entry name" value="CN_HYDROLASE"/>
    <property type="match status" value="1"/>
</dbReference>
<evidence type="ECO:0000313" key="4">
    <source>
        <dbReference type="Proteomes" id="UP000199473"/>
    </source>
</evidence>
<dbReference type="AlphaFoldDB" id="A0A1I3Z3D3"/>
<gene>
    <name evidence="3" type="ORF">SAMN02745775_102110</name>
</gene>
<dbReference type="STRING" id="1123062.SAMN02745775_102110"/>
<dbReference type="InterPro" id="IPR036526">
    <property type="entry name" value="C-N_Hydrolase_sf"/>
</dbReference>
<feature type="domain" description="CN hydrolase" evidence="2">
    <location>
        <begin position="6"/>
        <end position="281"/>
    </location>
</feature>
<evidence type="ECO:0000256" key="1">
    <source>
        <dbReference type="ARBA" id="ARBA00022801"/>
    </source>
</evidence>
<dbReference type="InterPro" id="IPR050345">
    <property type="entry name" value="Aliph_Amidase/BUP"/>
</dbReference>
<keyword evidence="4" id="KW-1185">Reference proteome</keyword>
<dbReference type="EMBL" id="FOSQ01000002">
    <property type="protein sequence ID" value="SFK38568.1"/>
    <property type="molecule type" value="Genomic_DNA"/>
</dbReference>
<dbReference type="Pfam" id="PF00795">
    <property type="entry name" value="CN_hydrolase"/>
    <property type="match status" value="1"/>
</dbReference>
<dbReference type="GO" id="GO:0016811">
    <property type="term" value="F:hydrolase activity, acting on carbon-nitrogen (but not peptide) bonds, in linear amides"/>
    <property type="evidence" value="ECO:0007669"/>
    <property type="project" value="TreeGrafter"/>
</dbReference>
<dbReference type="InterPro" id="IPR003010">
    <property type="entry name" value="C-N_Hydrolase"/>
</dbReference>